<dbReference type="AlphaFoldDB" id="A0AAN9SNW9"/>
<gene>
    <name evidence="2" type="ORF">VNO78_13155</name>
</gene>
<organism evidence="2 3">
    <name type="scientific">Psophocarpus tetragonolobus</name>
    <name type="common">Winged bean</name>
    <name type="synonym">Dolichos tetragonolobus</name>
    <dbReference type="NCBI Taxonomy" id="3891"/>
    <lineage>
        <taxon>Eukaryota</taxon>
        <taxon>Viridiplantae</taxon>
        <taxon>Streptophyta</taxon>
        <taxon>Embryophyta</taxon>
        <taxon>Tracheophyta</taxon>
        <taxon>Spermatophyta</taxon>
        <taxon>Magnoliopsida</taxon>
        <taxon>eudicotyledons</taxon>
        <taxon>Gunneridae</taxon>
        <taxon>Pentapetalae</taxon>
        <taxon>rosids</taxon>
        <taxon>fabids</taxon>
        <taxon>Fabales</taxon>
        <taxon>Fabaceae</taxon>
        <taxon>Papilionoideae</taxon>
        <taxon>50 kb inversion clade</taxon>
        <taxon>NPAAA clade</taxon>
        <taxon>indigoferoid/millettioid clade</taxon>
        <taxon>Phaseoleae</taxon>
        <taxon>Psophocarpus</taxon>
    </lineage>
</organism>
<comment type="caution">
    <text evidence="2">The sequence shown here is derived from an EMBL/GenBank/DDBJ whole genome shotgun (WGS) entry which is preliminary data.</text>
</comment>
<sequence length="195" mass="22004">MEGEKKNNLDNENILREVEDSGQHSDNTLFSKGYSSPINNHNEESSNMDFDRKHDIVVEARVGNDVPLTNFILICNNLEDPVGVPPEGNIEMIASLEFTIVAAGPCDVVARGCFGAAESPIVVAGCFFGEFCQFDPLFNDRVLCYLHAFFHHGGEEWQILQLVMEEDAIDDWLRRQIHWLWREEIIAKGFGGSKM</sequence>
<name>A0AAN9SNW9_PSOTE</name>
<feature type="region of interest" description="Disordered" evidence="1">
    <location>
        <begin position="1"/>
        <end position="47"/>
    </location>
</feature>
<evidence type="ECO:0000313" key="3">
    <source>
        <dbReference type="Proteomes" id="UP001386955"/>
    </source>
</evidence>
<protein>
    <submittedName>
        <fullName evidence="2">Uncharacterized protein</fullName>
    </submittedName>
</protein>
<dbReference type="EMBL" id="JAYMYS010000003">
    <property type="protein sequence ID" value="KAK7401570.1"/>
    <property type="molecule type" value="Genomic_DNA"/>
</dbReference>
<reference evidence="2 3" key="1">
    <citation type="submission" date="2024-01" db="EMBL/GenBank/DDBJ databases">
        <title>The genomes of 5 underutilized Papilionoideae crops provide insights into root nodulation and disease resistanc.</title>
        <authorList>
            <person name="Jiang F."/>
        </authorList>
    </citation>
    <scope>NUCLEOTIDE SEQUENCE [LARGE SCALE GENOMIC DNA]</scope>
    <source>
        <strain evidence="2">DUOXIRENSHENG_FW03</strain>
        <tissue evidence="2">Leaves</tissue>
    </source>
</reference>
<evidence type="ECO:0000313" key="2">
    <source>
        <dbReference type="EMBL" id="KAK7401570.1"/>
    </source>
</evidence>
<proteinExistence type="predicted"/>
<dbReference type="Proteomes" id="UP001386955">
    <property type="component" value="Unassembled WGS sequence"/>
</dbReference>
<feature type="compositionally biased region" description="Polar residues" evidence="1">
    <location>
        <begin position="24"/>
        <end position="40"/>
    </location>
</feature>
<feature type="compositionally biased region" description="Basic and acidic residues" evidence="1">
    <location>
        <begin position="1"/>
        <end position="23"/>
    </location>
</feature>
<evidence type="ECO:0000256" key="1">
    <source>
        <dbReference type="SAM" id="MobiDB-lite"/>
    </source>
</evidence>
<accession>A0AAN9SNW9</accession>
<keyword evidence="3" id="KW-1185">Reference proteome</keyword>